<dbReference type="EMBL" id="JAAIUW010000012">
    <property type="protein sequence ID" value="KAF7805477.1"/>
    <property type="molecule type" value="Genomic_DNA"/>
</dbReference>
<protein>
    <recommendedName>
        <fullName evidence="1">E2 ubiquitin-conjugating enzyme</fullName>
        <ecNumber evidence="1">2.3.2.23</ecNumber>
    </recommendedName>
</protein>
<dbReference type="InterPro" id="IPR001251">
    <property type="entry name" value="CRAL-TRIO_dom"/>
</dbReference>
<feature type="region of interest" description="Disordered" evidence="8">
    <location>
        <begin position="598"/>
        <end position="629"/>
    </location>
</feature>
<evidence type="ECO:0000256" key="2">
    <source>
        <dbReference type="ARBA" id="ARBA00022679"/>
    </source>
</evidence>
<dbReference type="Gene3D" id="3.40.525.10">
    <property type="entry name" value="CRAL-TRIO lipid binding domain"/>
    <property type="match status" value="1"/>
</dbReference>
<keyword evidence="5" id="KW-0067">ATP-binding</keyword>
<comment type="function">
    <text evidence="6">Accepts the ubiquitin from the E1 complex and catalyzes its covalent attachment to other proteins. Involved in the formation of multiubiquitin chains. Signal the protein for selective degradation.</text>
</comment>
<comment type="caution">
    <text evidence="12">The sequence shown here is derived from an EMBL/GenBank/DDBJ whole genome shotgun (WGS) entry which is preliminary data.</text>
</comment>
<evidence type="ECO:0000256" key="4">
    <source>
        <dbReference type="ARBA" id="ARBA00022786"/>
    </source>
</evidence>
<feature type="domain" description="UBC core" evidence="10">
    <location>
        <begin position="4"/>
        <end position="164"/>
    </location>
</feature>
<keyword evidence="3" id="KW-0547">Nucleotide-binding</keyword>
<dbReference type="InterPro" id="IPR023313">
    <property type="entry name" value="UBQ-conjugating_AS"/>
</dbReference>
<evidence type="ECO:0000256" key="7">
    <source>
        <dbReference type="PROSITE-ProRule" id="PRU10133"/>
    </source>
</evidence>
<dbReference type="InterPro" id="IPR016135">
    <property type="entry name" value="UBQ-conjugating_enzyme/RWD"/>
</dbReference>
<dbReference type="InterPro" id="IPR000608">
    <property type="entry name" value="UBC"/>
</dbReference>
<dbReference type="EC" id="2.3.2.23" evidence="1"/>
<dbReference type="PANTHER" id="PTHR47041:SF2">
    <property type="entry name" value="SEC14 CYTOSOLIC FACTOR FAMILY PROTEIN _ PHOSPHOGLYCERIDE TRANSFER FAMILY PROTEIN"/>
    <property type="match status" value="1"/>
</dbReference>
<dbReference type="PROSITE" id="PS50127">
    <property type="entry name" value="UBC_2"/>
    <property type="match status" value="1"/>
</dbReference>
<name>A0A834W173_9FABA</name>
<dbReference type="Pfam" id="PF00179">
    <property type="entry name" value="UQ_con"/>
    <property type="match status" value="1"/>
</dbReference>
<evidence type="ECO:0000256" key="8">
    <source>
        <dbReference type="SAM" id="MobiDB-lite"/>
    </source>
</evidence>
<gene>
    <name evidence="12" type="ORF">G2W53_037638</name>
</gene>
<evidence type="ECO:0000256" key="1">
    <source>
        <dbReference type="ARBA" id="ARBA00012486"/>
    </source>
</evidence>
<proteinExistence type="predicted"/>
<feature type="compositionally biased region" description="Polar residues" evidence="8">
    <location>
        <begin position="613"/>
        <end position="624"/>
    </location>
</feature>
<keyword evidence="4" id="KW-0833">Ubl conjugation pathway</keyword>
<dbReference type="CDD" id="cd23795">
    <property type="entry name" value="UBCc_UBE2G1"/>
    <property type="match status" value="1"/>
</dbReference>
<keyword evidence="9" id="KW-1133">Transmembrane helix</keyword>
<feature type="transmembrane region" description="Helical" evidence="9">
    <location>
        <begin position="641"/>
        <end position="660"/>
    </location>
</feature>
<dbReference type="InterPro" id="IPR036865">
    <property type="entry name" value="CRAL-TRIO_dom_sf"/>
</dbReference>
<dbReference type="SUPFAM" id="SSF52087">
    <property type="entry name" value="CRAL/TRIO domain"/>
    <property type="match status" value="1"/>
</dbReference>
<evidence type="ECO:0000313" key="12">
    <source>
        <dbReference type="EMBL" id="KAF7805477.1"/>
    </source>
</evidence>
<evidence type="ECO:0000256" key="3">
    <source>
        <dbReference type="ARBA" id="ARBA00022741"/>
    </source>
</evidence>
<dbReference type="CDD" id="cd00170">
    <property type="entry name" value="SEC14"/>
    <property type="match status" value="1"/>
</dbReference>
<sequence length="667" mass="74680">MASQASLLLQKQLKDLCKNPVDGFSAGLVDENNIFEWSVTIIGPPDTLYEGGFFNAIMSFPSNYPNSPPSVKFTSEIWHPNVYPDGRVCISILHPPGDDPNGYELASERWTPVHTVESIVLSIISMLSSPNDESPANVEAAVLIYGQTSEKQKQSHSKCRQVLSFAGYSYLLVSHPALQILPVVSSHGGQYSSMNKSPKPSSVTTGRKAYKKSLVASFPNGFVQRNHEHPVSLIYGGFRSSAVGHITVFLLKAAALETVRRFSKRRFSYAWRGLQALHILCYPPFKWIQRWTPFKGLVKSMQILSRPLLVISIATAFSEQSECSDGISDCITDSHDSEIYSELSVPAKLNDSLSGTDPEILESENWLVRLNKELENEGISLPERINEDELRRFYSASDNDFSCFLTLIKKTIHWRESYTILSRDELEMWSNMVFWHGSDVKHRPCLIVRLGLACSTLASQDRPRFSQAIISQVDYGVLHLVDAEYPQITVLVDCEGLSPLRIPMKMIRSCSSLLQDHFPNRLGCLFVIRLPAVVRVIAQTFIQVFKPATRKKLKIEGEMYQKVLAEYLPTLPSIFGENCTCISCSKVGITRENAHSHATGTTRIIREDDIGDNNKSASPHPSNESDGHSNGYYDKLLRSTIISFLIFWASIALIAGIYVTSRSRFPL</sequence>
<feature type="domain" description="CRAL-TRIO" evidence="11">
    <location>
        <begin position="423"/>
        <end position="583"/>
    </location>
</feature>
<dbReference type="PROSITE" id="PS50191">
    <property type="entry name" value="CRAL_TRIO"/>
    <property type="match status" value="1"/>
</dbReference>
<dbReference type="GO" id="GO:0061631">
    <property type="term" value="F:ubiquitin conjugating enzyme activity"/>
    <property type="evidence" value="ECO:0007669"/>
    <property type="project" value="UniProtKB-EC"/>
</dbReference>
<keyword evidence="9" id="KW-0812">Transmembrane</keyword>
<feature type="active site" description="Glycyl thioester intermediate" evidence="7">
    <location>
        <position position="89"/>
    </location>
</feature>
<dbReference type="PROSITE" id="PS00183">
    <property type="entry name" value="UBC_1"/>
    <property type="match status" value="1"/>
</dbReference>
<organism evidence="12 13">
    <name type="scientific">Senna tora</name>
    <dbReference type="NCBI Taxonomy" id="362788"/>
    <lineage>
        <taxon>Eukaryota</taxon>
        <taxon>Viridiplantae</taxon>
        <taxon>Streptophyta</taxon>
        <taxon>Embryophyta</taxon>
        <taxon>Tracheophyta</taxon>
        <taxon>Spermatophyta</taxon>
        <taxon>Magnoliopsida</taxon>
        <taxon>eudicotyledons</taxon>
        <taxon>Gunneridae</taxon>
        <taxon>Pentapetalae</taxon>
        <taxon>rosids</taxon>
        <taxon>fabids</taxon>
        <taxon>Fabales</taxon>
        <taxon>Fabaceae</taxon>
        <taxon>Caesalpinioideae</taxon>
        <taxon>Cassia clade</taxon>
        <taxon>Senna</taxon>
    </lineage>
</organism>
<evidence type="ECO:0000256" key="5">
    <source>
        <dbReference type="ARBA" id="ARBA00022840"/>
    </source>
</evidence>
<reference evidence="12" key="1">
    <citation type="submission" date="2020-09" db="EMBL/GenBank/DDBJ databases">
        <title>Genome-Enabled Discovery of Anthraquinone Biosynthesis in Senna tora.</title>
        <authorList>
            <person name="Kang S.-H."/>
            <person name="Pandey R.P."/>
            <person name="Lee C.-M."/>
            <person name="Sim J.-S."/>
            <person name="Jeong J.-T."/>
            <person name="Choi B.-S."/>
            <person name="Jung M."/>
            <person name="Ginzburg D."/>
            <person name="Zhao K."/>
            <person name="Won S.Y."/>
            <person name="Oh T.-J."/>
            <person name="Yu Y."/>
            <person name="Kim N.-H."/>
            <person name="Lee O.R."/>
            <person name="Lee T.-H."/>
            <person name="Bashyal P."/>
            <person name="Kim T.-S."/>
            <person name="Lee W.-H."/>
            <person name="Kawkins C."/>
            <person name="Kim C.-K."/>
            <person name="Kim J.S."/>
            <person name="Ahn B.O."/>
            <person name="Rhee S.Y."/>
            <person name="Sohng J.K."/>
        </authorList>
    </citation>
    <scope>NUCLEOTIDE SEQUENCE</scope>
    <source>
        <tissue evidence="12">Leaf</tissue>
    </source>
</reference>
<dbReference type="SUPFAM" id="SSF54495">
    <property type="entry name" value="UBC-like"/>
    <property type="match status" value="1"/>
</dbReference>
<keyword evidence="9" id="KW-0472">Membrane</keyword>
<dbReference type="OrthoDB" id="1434354at2759"/>
<evidence type="ECO:0000256" key="6">
    <source>
        <dbReference type="ARBA" id="ARBA00059368"/>
    </source>
</evidence>
<dbReference type="AlphaFoldDB" id="A0A834W173"/>
<dbReference type="SMART" id="SM00516">
    <property type="entry name" value="SEC14"/>
    <property type="match status" value="1"/>
</dbReference>
<accession>A0A834W173</accession>
<evidence type="ECO:0000256" key="9">
    <source>
        <dbReference type="SAM" id="Phobius"/>
    </source>
</evidence>
<evidence type="ECO:0000259" key="10">
    <source>
        <dbReference type="PROSITE" id="PS50127"/>
    </source>
</evidence>
<keyword evidence="2" id="KW-0808">Transferase</keyword>
<dbReference type="SMART" id="SM00212">
    <property type="entry name" value="UBCc"/>
    <property type="match status" value="1"/>
</dbReference>
<evidence type="ECO:0000259" key="11">
    <source>
        <dbReference type="PROSITE" id="PS50191"/>
    </source>
</evidence>
<evidence type="ECO:0000313" key="13">
    <source>
        <dbReference type="Proteomes" id="UP000634136"/>
    </source>
</evidence>
<keyword evidence="13" id="KW-1185">Reference proteome</keyword>
<dbReference type="FunFam" id="3.10.110.10:FF:000025">
    <property type="entry name" value="ubiquitin-conjugating enzyme E2 7"/>
    <property type="match status" value="1"/>
</dbReference>
<dbReference type="Pfam" id="PF00650">
    <property type="entry name" value="CRAL_TRIO"/>
    <property type="match status" value="1"/>
</dbReference>
<dbReference type="Proteomes" id="UP000634136">
    <property type="component" value="Unassembled WGS sequence"/>
</dbReference>
<dbReference type="GO" id="GO:0005524">
    <property type="term" value="F:ATP binding"/>
    <property type="evidence" value="ECO:0007669"/>
    <property type="project" value="UniProtKB-KW"/>
</dbReference>
<dbReference type="Gene3D" id="3.10.110.10">
    <property type="entry name" value="Ubiquitin Conjugating Enzyme"/>
    <property type="match status" value="1"/>
</dbReference>
<dbReference type="PANTHER" id="PTHR47041">
    <property type="entry name" value="SEC14 CYTOSOLIC FACTOR FAMILY PROTEIN / PHOSPHOGLYCERIDE TRANSFER FAMILY PROTEIN"/>
    <property type="match status" value="1"/>
</dbReference>